<evidence type="ECO:0000313" key="2">
    <source>
        <dbReference type="EMBL" id="CAB1447533.1"/>
    </source>
</evidence>
<name>A0A9N7VDG5_PLEPL</name>
<reference evidence="2" key="1">
    <citation type="submission" date="2020-03" db="EMBL/GenBank/DDBJ databases">
        <authorList>
            <person name="Weist P."/>
        </authorList>
    </citation>
    <scope>NUCLEOTIDE SEQUENCE</scope>
</reference>
<accession>A0A9N7VDG5</accession>
<protein>
    <submittedName>
        <fullName evidence="2">Uncharacterized protein</fullName>
    </submittedName>
</protein>
<dbReference type="AlphaFoldDB" id="A0A9N7VDG5"/>
<feature type="region of interest" description="Disordered" evidence="1">
    <location>
        <begin position="115"/>
        <end position="137"/>
    </location>
</feature>
<sequence>MRNLHLSRVCQFSGTFLSELWQEIDGLCWFSPPPGVAAEGAVAQVGWIRERKSIPNEASSGLSGGNYTVCLKSKPRCVPVAACNGCAVAQGTQARELAINTSSFFTRQNHVKQVVAEKEDENPRQSGQKRRSKSRDLRWLHTTRPPAVLLTPGLLLLSPRNILRSPDRQQLLFQKQNHKKGPVCV</sequence>
<keyword evidence="3" id="KW-1185">Reference proteome</keyword>
<gene>
    <name evidence="2" type="ORF">PLEPLA_LOCUS35220</name>
</gene>
<evidence type="ECO:0000256" key="1">
    <source>
        <dbReference type="SAM" id="MobiDB-lite"/>
    </source>
</evidence>
<proteinExistence type="predicted"/>
<evidence type="ECO:0000313" key="3">
    <source>
        <dbReference type="Proteomes" id="UP001153269"/>
    </source>
</evidence>
<dbReference type="EMBL" id="CADEAL010003949">
    <property type="protein sequence ID" value="CAB1447533.1"/>
    <property type="molecule type" value="Genomic_DNA"/>
</dbReference>
<comment type="caution">
    <text evidence="2">The sequence shown here is derived from an EMBL/GenBank/DDBJ whole genome shotgun (WGS) entry which is preliminary data.</text>
</comment>
<organism evidence="2 3">
    <name type="scientific">Pleuronectes platessa</name>
    <name type="common">European plaice</name>
    <dbReference type="NCBI Taxonomy" id="8262"/>
    <lineage>
        <taxon>Eukaryota</taxon>
        <taxon>Metazoa</taxon>
        <taxon>Chordata</taxon>
        <taxon>Craniata</taxon>
        <taxon>Vertebrata</taxon>
        <taxon>Euteleostomi</taxon>
        <taxon>Actinopterygii</taxon>
        <taxon>Neopterygii</taxon>
        <taxon>Teleostei</taxon>
        <taxon>Neoteleostei</taxon>
        <taxon>Acanthomorphata</taxon>
        <taxon>Carangaria</taxon>
        <taxon>Pleuronectiformes</taxon>
        <taxon>Pleuronectoidei</taxon>
        <taxon>Pleuronectidae</taxon>
        <taxon>Pleuronectes</taxon>
    </lineage>
</organism>
<dbReference type="Proteomes" id="UP001153269">
    <property type="component" value="Unassembled WGS sequence"/>
</dbReference>